<proteinExistence type="predicted"/>
<sequence>MITHFRFKPLFENTQLPGWAISFYYKQKYYTGEYKKDGSIKWMGDTPDDLLIVEKQIHEYMLFHVYE</sequence>
<name>A0A0A3J1F9_9BACL</name>
<dbReference type="eggNOG" id="ENOG5032YTI">
    <property type="taxonomic scope" value="Bacteria"/>
</dbReference>
<comment type="caution">
    <text evidence="1">The sequence shown here is derived from an EMBL/GenBank/DDBJ whole genome shotgun (WGS) entry which is preliminary data.</text>
</comment>
<keyword evidence="2" id="KW-1185">Reference proteome</keyword>
<dbReference type="OrthoDB" id="2736244at2"/>
<dbReference type="InterPro" id="IPR017263">
    <property type="entry name" value="UCP037692"/>
</dbReference>
<dbReference type="Pfam" id="PF17277">
    <property type="entry name" value="DUF5342"/>
    <property type="match status" value="1"/>
</dbReference>
<evidence type="ECO:0000313" key="2">
    <source>
        <dbReference type="Proteomes" id="UP000030595"/>
    </source>
</evidence>
<protein>
    <recommendedName>
        <fullName evidence="3">YheE family protein</fullName>
    </recommendedName>
</protein>
<dbReference type="RefSeq" id="WP_036175851.1">
    <property type="nucleotide sequence ID" value="NZ_AVCZ01000014.1"/>
</dbReference>
<organism evidence="1 2">
    <name type="scientific">Ureibacillus massiliensis 4400831 = CIP 108448 = CCUG 49529</name>
    <dbReference type="NCBI Taxonomy" id="1211035"/>
    <lineage>
        <taxon>Bacteria</taxon>
        <taxon>Bacillati</taxon>
        <taxon>Bacillota</taxon>
        <taxon>Bacilli</taxon>
        <taxon>Bacillales</taxon>
        <taxon>Caryophanaceae</taxon>
        <taxon>Ureibacillus</taxon>
    </lineage>
</organism>
<evidence type="ECO:0008006" key="3">
    <source>
        <dbReference type="Google" id="ProtNLM"/>
    </source>
</evidence>
<dbReference type="AlphaFoldDB" id="A0A0A3J1F9"/>
<dbReference type="EMBL" id="JPVQ01000014">
    <property type="protein sequence ID" value="KGR90819.1"/>
    <property type="molecule type" value="Genomic_DNA"/>
</dbReference>
<accession>A0A0A3J1F9</accession>
<dbReference type="Proteomes" id="UP000030595">
    <property type="component" value="Unassembled WGS sequence"/>
</dbReference>
<reference evidence="1 2" key="1">
    <citation type="submission" date="2014-02" db="EMBL/GenBank/DDBJ databases">
        <title>Draft genome sequence of Lysinibacillus massiliensis CCUG 49529.</title>
        <authorList>
            <person name="Zhang F."/>
            <person name="Wang G."/>
            <person name="Zhang L."/>
        </authorList>
    </citation>
    <scope>NUCLEOTIDE SEQUENCE [LARGE SCALE GENOMIC DNA]</scope>
    <source>
        <strain evidence="1 2">CCUG 49529</strain>
    </source>
</reference>
<evidence type="ECO:0000313" key="1">
    <source>
        <dbReference type="EMBL" id="KGR90819.1"/>
    </source>
</evidence>
<gene>
    <name evidence="1" type="ORF">CD30_09805</name>
</gene>
<dbReference type="PIRSF" id="PIRSF037692">
    <property type="entry name" value="UCP037692"/>
    <property type="match status" value="1"/>
</dbReference>